<feature type="compositionally biased region" description="Gly residues" evidence="16">
    <location>
        <begin position="608"/>
        <end position="639"/>
    </location>
</feature>
<dbReference type="FunFam" id="3.40.1110.10:FF:000090">
    <property type="entry name" value="Phospholipid-transporting ATPase"/>
    <property type="match status" value="1"/>
</dbReference>
<dbReference type="PANTHER" id="PTHR24092:SF174">
    <property type="entry name" value="PHOSPHOLIPID-TRANSPORTING ATPASE DNF3-RELATED"/>
    <property type="match status" value="1"/>
</dbReference>
<feature type="compositionally biased region" description="Basic and acidic residues" evidence="16">
    <location>
        <begin position="82"/>
        <end position="98"/>
    </location>
</feature>
<evidence type="ECO:0000256" key="14">
    <source>
        <dbReference type="PIRSR" id="PIRSR606539-2"/>
    </source>
</evidence>
<feature type="domain" description="P-type ATPase C-terminal" evidence="19">
    <location>
        <begin position="2002"/>
        <end position="2261"/>
    </location>
</feature>
<feature type="binding site" evidence="15">
    <location>
        <position position="1389"/>
    </location>
    <ligand>
        <name>Mg(2+)</name>
        <dbReference type="ChEBI" id="CHEBI:18420"/>
    </ligand>
</feature>
<evidence type="ECO:0000256" key="4">
    <source>
        <dbReference type="ARBA" id="ARBA00022692"/>
    </source>
</evidence>
<dbReference type="SUPFAM" id="SSF56784">
    <property type="entry name" value="HAD-like"/>
    <property type="match status" value="1"/>
</dbReference>
<dbReference type="NCBIfam" id="TIGR01652">
    <property type="entry name" value="ATPase-Plipid"/>
    <property type="match status" value="2"/>
</dbReference>
<evidence type="ECO:0000256" key="3">
    <source>
        <dbReference type="ARBA" id="ARBA00012189"/>
    </source>
</evidence>
<gene>
    <name evidence="20" type="ORF">FH972_025519</name>
</gene>
<evidence type="ECO:0000256" key="17">
    <source>
        <dbReference type="SAM" id="Phobius"/>
    </source>
</evidence>
<keyword evidence="11 17" id="KW-0472">Membrane</keyword>
<comment type="subcellular location">
    <subcellularLocation>
        <location evidence="1">Membrane</location>
        <topology evidence="1">Multi-pass membrane protein</topology>
    </subcellularLocation>
</comment>
<feature type="compositionally biased region" description="Basic residues" evidence="16">
    <location>
        <begin position="149"/>
        <end position="161"/>
    </location>
</feature>
<evidence type="ECO:0000313" key="20">
    <source>
        <dbReference type="EMBL" id="KAB8532574.1"/>
    </source>
</evidence>
<name>A0A5N6L297_9ROSI</name>
<dbReference type="Gene3D" id="2.70.150.10">
    <property type="entry name" value="Calcium-transporting ATPase, cytoplasmic transduction domain A"/>
    <property type="match status" value="1"/>
</dbReference>
<feature type="compositionally biased region" description="Gly residues" evidence="16">
    <location>
        <begin position="647"/>
        <end position="667"/>
    </location>
</feature>
<dbReference type="GO" id="GO:0032456">
    <property type="term" value="P:endocytic recycling"/>
    <property type="evidence" value="ECO:0007669"/>
    <property type="project" value="TreeGrafter"/>
</dbReference>
<dbReference type="EMBL" id="VIBQ01000057">
    <property type="protein sequence ID" value="KAB8532574.1"/>
    <property type="molecule type" value="Genomic_DNA"/>
</dbReference>
<feature type="active site" description="4-aspartylphosphate intermediate" evidence="13">
    <location>
        <position position="1387"/>
    </location>
</feature>
<comment type="similarity">
    <text evidence="2">Belongs to the cation transport ATPase (P-type) (TC 3.A.3) family. Type IV subfamily.</text>
</comment>
<dbReference type="GO" id="GO:0045332">
    <property type="term" value="P:phospholipid translocation"/>
    <property type="evidence" value="ECO:0007669"/>
    <property type="project" value="TreeGrafter"/>
</dbReference>
<evidence type="ECO:0000259" key="18">
    <source>
        <dbReference type="Pfam" id="PF16209"/>
    </source>
</evidence>
<evidence type="ECO:0000256" key="8">
    <source>
        <dbReference type="ARBA" id="ARBA00022842"/>
    </source>
</evidence>
<feature type="binding site" evidence="14">
    <location>
        <position position="1389"/>
    </location>
    <ligand>
        <name>ATP</name>
        <dbReference type="ChEBI" id="CHEBI:30616"/>
    </ligand>
</feature>
<dbReference type="InterPro" id="IPR023298">
    <property type="entry name" value="ATPase_P-typ_TM_dom_sf"/>
</dbReference>
<evidence type="ECO:0000256" key="1">
    <source>
        <dbReference type="ARBA" id="ARBA00004141"/>
    </source>
</evidence>
<dbReference type="GO" id="GO:0006892">
    <property type="term" value="P:post-Golgi vesicle-mediated transport"/>
    <property type="evidence" value="ECO:0007669"/>
    <property type="project" value="TreeGrafter"/>
</dbReference>
<feature type="region of interest" description="Disordered" evidence="16">
    <location>
        <begin position="2289"/>
        <end position="2316"/>
    </location>
</feature>
<dbReference type="InterPro" id="IPR036412">
    <property type="entry name" value="HAD-like_sf"/>
</dbReference>
<dbReference type="SUPFAM" id="SSF81665">
    <property type="entry name" value="Calcium ATPase, transmembrane domain M"/>
    <property type="match status" value="1"/>
</dbReference>
<feature type="region of interest" description="Disordered" evidence="16">
    <location>
        <begin position="64"/>
        <end position="280"/>
    </location>
</feature>
<feature type="compositionally biased region" description="Low complexity" evidence="16">
    <location>
        <begin position="895"/>
        <end position="906"/>
    </location>
</feature>
<organism evidence="20 21">
    <name type="scientific">Carpinus fangiana</name>
    <dbReference type="NCBI Taxonomy" id="176857"/>
    <lineage>
        <taxon>Eukaryota</taxon>
        <taxon>Viridiplantae</taxon>
        <taxon>Streptophyta</taxon>
        <taxon>Embryophyta</taxon>
        <taxon>Tracheophyta</taxon>
        <taxon>Spermatophyta</taxon>
        <taxon>Magnoliopsida</taxon>
        <taxon>eudicotyledons</taxon>
        <taxon>Gunneridae</taxon>
        <taxon>Pentapetalae</taxon>
        <taxon>rosids</taxon>
        <taxon>fabids</taxon>
        <taxon>Fagales</taxon>
        <taxon>Betulaceae</taxon>
        <taxon>Carpinus</taxon>
    </lineage>
</organism>
<feature type="binding site" evidence="15">
    <location>
        <position position="2360"/>
    </location>
    <ligand>
        <name>Mg(2+)</name>
        <dbReference type="ChEBI" id="CHEBI:18420"/>
    </ligand>
</feature>
<feature type="binding site" evidence="14">
    <location>
        <position position="1546"/>
    </location>
    <ligand>
        <name>ATP</name>
        <dbReference type="ChEBI" id="CHEBI:30616"/>
    </ligand>
</feature>
<evidence type="ECO:0000256" key="12">
    <source>
        <dbReference type="ARBA" id="ARBA00034036"/>
    </source>
</evidence>
<evidence type="ECO:0000256" key="13">
    <source>
        <dbReference type="PIRSR" id="PIRSR606539-1"/>
    </source>
</evidence>
<evidence type="ECO:0000256" key="16">
    <source>
        <dbReference type="SAM" id="MobiDB-lite"/>
    </source>
</evidence>
<keyword evidence="8 15" id="KW-0460">Magnesium</keyword>
<keyword evidence="6 14" id="KW-0547">Nucleotide-binding</keyword>
<keyword evidence="4 17" id="KW-0812">Transmembrane</keyword>
<evidence type="ECO:0000256" key="10">
    <source>
        <dbReference type="ARBA" id="ARBA00022989"/>
    </source>
</evidence>
<feature type="region of interest" description="Disordered" evidence="16">
    <location>
        <begin position="1644"/>
        <end position="1673"/>
    </location>
</feature>
<dbReference type="SUPFAM" id="SSF81660">
    <property type="entry name" value="Metal cation-transporting ATPase, ATP-binding domain N"/>
    <property type="match status" value="1"/>
</dbReference>
<dbReference type="EC" id="7.6.2.1" evidence="3"/>
<feature type="region of interest" description="Disordered" evidence="16">
    <location>
        <begin position="352"/>
        <end position="376"/>
    </location>
</feature>
<evidence type="ECO:0000256" key="5">
    <source>
        <dbReference type="ARBA" id="ARBA00022723"/>
    </source>
</evidence>
<feature type="transmembrane region" description="Helical" evidence="17">
    <location>
        <begin position="2234"/>
        <end position="2252"/>
    </location>
</feature>
<feature type="region of interest" description="Disordered" evidence="16">
    <location>
        <begin position="2350"/>
        <end position="2371"/>
    </location>
</feature>
<dbReference type="FunFam" id="3.40.50.1000:FF:000172">
    <property type="entry name" value="Phospholipid-transporting ATPase"/>
    <property type="match status" value="1"/>
</dbReference>
<dbReference type="SUPFAM" id="SSF81653">
    <property type="entry name" value="Calcium ATPase, transduction domain A"/>
    <property type="match status" value="1"/>
</dbReference>
<dbReference type="GO" id="GO:0005886">
    <property type="term" value="C:plasma membrane"/>
    <property type="evidence" value="ECO:0007669"/>
    <property type="project" value="TreeGrafter"/>
</dbReference>
<evidence type="ECO:0000313" key="21">
    <source>
        <dbReference type="Proteomes" id="UP000327013"/>
    </source>
</evidence>
<feature type="binding site" evidence="14">
    <location>
        <position position="1617"/>
    </location>
    <ligand>
        <name>ATP</name>
        <dbReference type="ChEBI" id="CHEBI:30616"/>
    </ligand>
</feature>
<feature type="binding site" evidence="14">
    <location>
        <position position="1387"/>
    </location>
    <ligand>
        <name>ATP</name>
        <dbReference type="ChEBI" id="CHEBI:30616"/>
    </ligand>
</feature>
<dbReference type="Gene3D" id="3.40.50.1000">
    <property type="entry name" value="HAD superfamily/HAD-like"/>
    <property type="match status" value="2"/>
</dbReference>
<feature type="compositionally biased region" description="Basic and acidic residues" evidence="16">
    <location>
        <begin position="2290"/>
        <end position="2307"/>
    </location>
</feature>
<dbReference type="InterPro" id="IPR006539">
    <property type="entry name" value="P-type_ATPase_IV"/>
</dbReference>
<evidence type="ECO:0000256" key="9">
    <source>
        <dbReference type="ARBA" id="ARBA00022967"/>
    </source>
</evidence>
<feature type="region of interest" description="Disordered" evidence="16">
    <location>
        <begin position="608"/>
        <end position="667"/>
    </location>
</feature>
<evidence type="ECO:0000256" key="7">
    <source>
        <dbReference type="ARBA" id="ARBA00022840"/>
    </source>
</evidence>
<feature type="compositionally biased region" description="Polar residues" evidence="16">
    <location>
        <begin position="125"/>
        <end position="145"/>
    </location>
</feature>
<feature type="region of interest" description="Disordered" evidence="16">
    <location>
        <begin position="1713"/>
        <end position="1733"/>
    </location>
</feature>
<keyword evidence="21" id="KW-1185">Reference proteome</keyword>
<feature type="region of interest" description="Disordered" evidence="16">
    <location>
        <begin position="893"/>
        <end position="913"/>
    </location>
</feature>
<dbReference type="InterPro" id="IPR008250">
    <property type="entry name" value="ATPase_P-typ_transduc_dom_A_sf"/>
</dbReference>
<evidence type="ECO:0000256" key="11">
    <source>
        <dbReference type="ARBA" id="ARBA00023136"/>
    </source>
</evidence>
<comment type="cofactor">
    <cofactor evidence="15">
        <name>Mg(2+)</name>
        <dbReference type="ChEBI" id="CHEBI:18420"/>
    </cofactor>
</comment>
<feature type="compositionally biased region" description="Low complexity" evidence="16">
    <location>
        <begin position="219"/>
        <end position="246"/>
    </location>
</feature>
<feature type="transmembrane region" description="Helical" evidence="17">
    <location>
        <begin position="1276"/>
        <end position="1302"/>
    </location>
</feature>
<dbReference type="Pfam" id="PF16209">
    <property type="entry name" value="PhoLip_ATPase_N"/>
    <property type="match status" value="1"/>
</dbReference>
<dbReference type="InterPro" id="IPR023299">
    <property type="entry name" value="ATPase_P-typ_cyto_dom_N"/>
</dbReference>
<evidence type="ECO:0000259" key="19">
    <source>
        <dbReference type="Pfam" id="PF16212"/>
    </source>
</evidence>
<dbReference type="GO" id="GO:0016887">
    <property type="term" value="F:ATP hydrolysis activity"/>
    <property type="evidence" value="ECO:0007669"/>
    <property type="project" value="InterPro"/>
</dbReference>
<dbReference type="InterPro" id="IPR018303">
    <property type="entry name" value="ATPase_P-typ_P_site"/>
</dbReference>
<dbReference type="GO" id="GO:0005802">
    <property type="term" value="C:trans-Golgi network"/>
    <property type="evidence" value="ECO:0007669"/>
    <property type="project" value="TreeGrafter"/>
</dbReference>
<dbReference type="Gene3D" id="3.40.1110.10">
    <property type="entry name" value="Calcium-transporting ATPase, cytoplasmic domain N"/>
    <property type="match status" value="3"/>
</dbReference>
<keyword evidence="9" id="KW-1278">Translocase</keyword>
<dbReference type="InterPro" id="IPR032631">
    <property type="entry name" value="P-type_ATPase_N"/>
</dbReference>
<dbReference type="PANTHER" id="PTHR24092">
    <property type="entry name" value="PROBABLE PHOSPHOLIPID-TRANSPORTING ATPASE"/>
    <property type="match status" value="1"/>
</dbReference>
<dbReference type="InterPro" id="IPR032630">
    <property type="entry name" value="P_typ_ATPase_c"/>
</dbReference>
<keyword evidence="10 17" id="KW-1133">Transmembrane helix</keyword>
<protein>
    <recommendedName>
        <fullName evidence="3">P-type phospholipid transporter</fullName>
        <ecNumber evidence="3">7.6.2.1</ecNumber>
    </recommendedName>
</protein>
<feature type="transmembrane region" description="Helical" evidence="17">
    <location>
        <begin position="2192"/>
        <end position="2214"/>
    </location>
</feature>
<feature type="binding site" evidence="14">
    <location>
        <position position="1594"/>
    </location>
    <ligand>
        <name>ATP</name>
        <dbReference type="ChEBI" id="CHEBI:30616"/>
    </ligand>
</feature>
<accession>A0A5N6L297</accession>
<dbReference type="GO" id="GO:0005524">
    <property type="term" value="F:ATP binding"/>
    <property type="evidence" value="ECO:0007669"/>
    <property type="project" value="UniProtKB-KW"/>
</dbReference>
<proteinExistence type="inferred from homology"/>
<sequence length="2417" mass="264156">MDTWKWNLAFQCVVNIGVRGSDGRTSDNRGSENIRTRVVEADVVPVVATILDNYMQVVEKLRAHSDEKRTHGHSSRGADGFSGDRRRSSRRGESRRDAPPPISIPISEEPAPPDSESDPMDTTAGEGNSESEATALASDSRQTSTERPHHSRGHRHGHRHHDRDQEGSPSRLRPPRAEHSRSRNRASTWTPSGNSSPVHERELNFPTHARNARNLFVQPNTPTTPIAPTNPTPSASSSRRTSASPAGHRRLSIRRQASGPEGLPDHGADIVLDERPREEPRIENEVDMTDMPENLVLETAQAENNFTPNIAGNSDTVDGFTLPNLPGALDSIMDPSTTPTQRNLPFPPGADQFTPTAAVPSPEAPPPGLFSRFGGRDRAPSANVLASVPRDEDIIMSLQLLAYVSKYCPLRPYFQQSHLVPKLKIGRELQQVDDSAEVPADADDDNEDEYCQPDDFNIFPLVEKFTVRHHSEDMKYWAGVVMRNLCRKDKARGDIRQCAYYKCDGAARPSTAARSARRVHGESILLSFHFPWFMLSNTLIQGCTQALGDVKSCGAGGADQRLQGGDVGGRGGVGLGGVQERLRGGGGGEFGGGVGGVVGYDGGEGGGRGGGCEGGEGVEGGGAGGERGGGDWGGGGEGEGFGERADGGVGGVGGGGEVGFDGGGGGVEGGRDGPCDGVDCCDGEIGPPACLGFGEVGGEGGGGVWEDDVEEVGQIRGGFGHGADCVHGWAERDDADERCKAGCNGNGGACGGAAGGRVCQNALSSDIAPVRRRQNVGRLCLTGNSIPTQRHSVPAEAELRQARLAQHNHAGVEAFLNDRCIGVRECANEGKTATGGAARESCNVVLENNRKAMERRAGAVVAAFCIECARNLFNRTISDTPDDEPASLIELQEASSSSTQVGSSASQPGKKSFDTSVVEAPAYDYEDIPRAGAHVKTVGVQGISALPSYQTWLQEKAAHTSALRKAREFYQKAKKFVLRRYDIPPTKDGRHIYLDAARKEPLLDERIAKPYIGNSIRSSRYNLWNFIPKQLVAQFSKLANAYFLCVSILQMIPGLSTTGTYTTIVPLLVFVCISIGREGYDDLRRYRLDKEENNREVLVLHAYQSDAPQDNDSTSATARLGLNHWATTKWKDVQVGDVVKLNRDQSAPADIVLLHSEGENGVAYIETMALDGETNLKSKSASPNIAEACDTVDRIAACDAHIVVEDPNLDLYNFEGRVTVGGDTAPLSGNEVVYRGSILRNTPAAVGMVIYSGEECKIRMNANKNPRIKAPRMQSLVNKIVIIVVLFVILLSVFNAVAYTLWNGFEDTAWYLEFAGVDFGPVIVSFIIMFNTMIPLSLYVSLEIVKVSQMVLLNDIDMYDPESDTPMEARTSTINEELGQVSYVFSDKTGTLTDNSMKFRKMSVAGTAWLHDADLKEDAIKAAYKDRVLASRRASKGKKTARPSYSHDKTRTSDASALLSSPRPDMERRGSEMSQGSLRWKSSARPGKPQPEFATLEMLLYIQRKPFTVFAKKARFFLLQLALCHTCLPETREDGSINFQAASPDELALVQAAQELGYLVIDKKAGILSIKTFPNGSDRDARVEQYEILDVIEFSSKRKRMSVVVRFPDGRKCVVSKGADSIMMGLLKHSAVALQKTVEIEKRASKRKSMEAQQAMARKSEARDTRKSMARSSFSIGRPSIDARLSMATAGSRPLRDQVDSWLNERERDVDASTIDDEDAYHTPRPSGIGRPSIASHISEARSSLHDEDFDLVDEALVVDEAAVIERCAQHINDFATEGLRTLLYGYRFMSDDEYTGWKKEYREATTSLVDRQSRIERAGAMIERDLELGGATAIEDKLQRGVPETIDKLRRAGIKMWMLTGDKRETAINIGHSCRLIKDYSSVTILDHETHRVEQDIASTIVALNSEEIAHCVVVVDGQTLSMIEADPGLNSLFLDLAVLADSVVCCRASPSQKAGLVKAIRHKIKKSITLAIGDGANDIAMIQEAHVGIGITGKEGLQAARTSDYSIAQFRFLSKLLLVHGRWNYIRTCKYTLATFWKEMAFYLTQALFQRWAGYTGTSLHESWSLSMFNTLFTSLPVIFLGIFDQDLLASTLLAVPELYAKGQKSLGFNVKVYCWWMFVAASEAMIVFFSMLRLYGATDASPNSILGPPGKAINDIFPMGNLVFSAIVILVSVKLLVLEMHYITYMNAIGIFVSIGGWWLWNIILACTYTNNTIYAVKGGMFEGWGRDLNWWLVLILICMALLVLEVAFRAIKSALLPSQTDIFQALETDPAVRKRFEEAAALELANSRRESGDSARKERERQSVEAAQQQREDEVRDLLRLRTADGVEGDHGFDTIEMQERVHEHGLPASPGNFGDEEGRTGGDGMASAMSRSIMRKGRGMLRMGKQKKPTATWQKELRRTPGPQKISTCTIM</sequence>
<feature type="domain" description="P-type ATPase N-terminal" evidence="18">
    <location>
        <begin position="1008"/>
        <end position="1064"/>
    </location>
</feature>
<feature type="binding site" evidence="15">
    <location>
        <position position="1387"/>
    </location>
    <ligand>
        <name>Mg(2+)</name>
        <dbReference type="ChEBI" id="CHEBI:18420"/>
    </ligand>
</feature>
<keyword evidence="5 15" id="KW-0479">Metal-binding</keyword>
<dbReference type="Proteomes" id="UP000327013">
    <property type="component" value="Unassembled WGS sequence"/>
</dbReference>
<dbReference type="InterPro" id="IPR001757">
    <property type="entry name" value="P_typ_ATPase"/>
</dbReference>
<comment type="catalytic activity">
    <reaction evidence="12">
        <text>ATP + H2O + phospholipidSide 1 = ADP + phosphate + phospholipidSide 2.</text>
        <dbReference type="EC" id="7.6.2.1"/>
    </reaction>
</comment>
<feature type="binding site" evidence="14">
    <location>
        <position position="1388"/>
    </location>
    <ligand>
        <name>ATP</name>
        <dbReference type="ChEBI" id="CHEBI:30616"/>
    </ligand>
</feature>
<feature type="transmembrane region" description="Helical" evidence="17">
    <location>
        <begin position="2159"/>
        <end position="2180"/>
    </location>
</feature>
<reference evidence="20 21" key="1">
    <citation type="submission" date="2019-06" db="EMBL/GenBank/DDBJ databases">
        <title>A chromosomal-level reference genome of Carpinus fangiana (Coryloideae, Betulaceae).</title>
        <authorList>
            <person name="Yang X."/>
            <person name="Wang Z."/>
            <person name="Zhang L."/>
            <person name="Hao G."/>
            <person name="Liu J."/>
            <person name="Yang Y."/>
        </authorList>
    </citation>
    <scope>NUCLEOTIDE SEQUENCE [LARGE SCALE GENOMIC DNA]</scope>
    <source>
        <strain evidence="20">Cfa_2016G</strain>
        <tissue evidence="20">Leaf</tissue>
    </source>
</reference>
<evidence type="ECO:0000256" key="15">
    <source>
        <dbReference type="PIRSR" id="PIRSR606539-3"/>
    </source>
</evidence>
<evidence type="ECO:0000256" key="2">
    <source>
        <dbReference type="ARBA" id="ARBA00008109"/>
    </source>
</evidence>
<keyword evidence="7 14" id="KW-0067">ATP-binding</keyword>
<feature type="compositionally biased region" description="Basic and acidic residues" evidence="16">
    <location>
        <begin position="1658"/>
        <end position="1667"/>
    </location>
</feature>
<feature type="region of interest" description="Disordered" evidence="16">
    <location>
        <begin position="1433"/>
        <end position="1488"/>
    </location>
</feature>
<comment type="caution">
    <text evidence="20">The sequence shown here is derived from an EMBL/GenBank/DDBJ whole genome shotgun (WGS) entry which is preliminary data.</text>
</comment>
<dbReference type="GO" id="GO:0000287">
    <property type="term" value="F:magnesium ion binding"/>
    <property type="evidence" value="ECO:0007669"/>
    <property type="project" value="InterPro"/>
</dbReference>
<feature type="transmembrane region" description="Helical" evidence="17">
    <location>
        <begin position="2116"/>
        <end position="2139"/>
    </location>
</feature>
<feature type="compositionally biased region" description="Basic and acidic residues" evidence="16">
    <location>
        <begin position="263"/>
        <end position="280"/>
    </location>
</feature>
<dbReference type="OrthoDB" id="377733at2759"/>
<evidence type="ECO:0000256" key="6">
    <source>
        <dbReference type="ARBA" id="ARBA00022741"/>
    </source>
</evidence>
<dbReference type="Pfam" id="PF13246">
    <property type="entry name" value="Cation_ATPase"/>
    <property type="match status" value="1"/>
</dbReference>
<feature type="compositionally biased region" description="Polar residues" evidence="16">
    <location>
        <begin position="185"/>
        <end position="197"/>
    </location>
</feature>
<dbReference type="NCBIfam" id="TIGR01494">
    <property type="entry name" value="ATPase_P-type"/>
    <property type="match status" value="1"/>
</dbReference>
<dbReference type="PROSITE" id="PS00154">
    <property type="entry name" value="ATPASE_E1_E2"/>
    <property type="match status" value="1"/>
</dbReference>
<dbReference type="Pfam" id="PF16212">
    <property type="entry name" value="PhoLip_ATPase_C"/>
    <property type="match status" value="1"/>
</dbReference>
<dbReference type="InterPro" id="IPR023214">
    <property type="entry name" value="HAD_sf"/>
</dbReference>
<dbReference type="GO" id="GO:0140326">
    <property type="term" value="F:ATPase-coupled intramembrane lipid transporter activity"/>
    <property type="evidence" value="ECO:0007669"/>
    <property type="project" value="UniProtKB-EC"/>
</dbReference>